<dbReference type="AlphaFoldDB" id="A0A7J7T673"/>
<dbReference type="EMBL" id="JABWUV010000017">
    <property type="protein sequence ID" value="KAF6296030.1"/>
    <property type="molecule type" value="Genomic_DNA"/>
</dbReference>
<feature type="region of interest" description="Disordered" evidence="1">
    <location>
        <begin position="42"/>
        <end position="95"/>
    </location>
</feature>
<keyword evidence="3" id="KW-1185">Reference proteome</keyword>
<dbReference type="Proteomes" id="UP000527355">
    <property type="component" value="Unassembled WGS sequence"/>
</dbReference>
<feature type="compositionally biased region" description="Basic and acidic residues" evidence="1">
    <location>
        <begin position="66"/>
        <end position="82"/>
    </location>
</feature>
<comment type="caution">
    <text evidence="2">The sequence shown here is derived from an EMBL/GenBank/DDBJ whole genome shotgun (WGS) entry which is preliminary data.</text>
</comment>
<evidence type="ECO:0000313" key="3">
    <source>
        <dbReference type="Proteomes" id="UP000527355"/>
    </source>
</evidence>
<protein>
    <submittedName>
        <fullName evidence="2">Uncharacterized protein</fullName>
    </submittedName>
</protein>
<reference evidence="2 3" key="1">
    <citation type="journal article" date="2020" name="Nature">
        <title>Six reference-quality genomes reveal evolution of bat adaptations.</title>
        <authorList>
            <person name="Jebb D."/>
            <person name="Huang Z."/>
            <person name="Pippel M."/>
            <person name="Hughes G.M."/>
            <person name="Lavrichenko K."/>
            <person name="Devanna P."/>
            <person name="Winkler S."/>
            <person name="Jermiin L.S."/>
            <person name="Skirmuntt E.C."/>
            <person name="Katzourakis A."/>
            <person name="Burkitt-Gray L."/>
            <person name="Ray D.A."/>
            <person name="Sullivan K.A.M."/>
            <person name="Roscito J.G."/>
            <person name="Kirilenko B.M."/>
            <person name="Davalos L.M."/>
            <person name="Corthals A.P."/>
            <person name="Power M.L."/>
            <person name="Jones G."/>
            <person name="Ransome R.D."/>
            <person name="Dechmann D.K.N."/>
            <person name="Locatelli A.G."/>
            <person name="Puechmaille S.J."/>
            <person name="Fedrigo O."/>
            <person name="Jarvis E.D."/>
            <person name="Hiller M."/>
            <person name="Vernes S.C."/>
            <person name="Myers E.W."/>
            <person name="Teeling E.C."/>
        </authorList>
    </citation>
    <scope>NUCLEOTIDE SEQUENCE [LARGE SCALE GENOMIC DNA]</scope>
    <source>
        <strain evidence="2">MMyoMyo1</strain>
        <tissue evidence="2">Flight muscle</tissue>
    </source>
</reference>
<name>A0A7J7T673_MYOMY</name>
<gene>
    <name evidence="2" type="ORF">mMyoMyo1_009162</name>
</gene>
<organism evidence="2 3">
    <name type="scientific">Myotis myotis</name>
    <name type="common">Greater mouse-eared bat</name>
    <name type="synonym">Vespertilio myotis</name>
    <dbReference type="NCBI Taxonomy" id="51298"/>
    <lineage>
        <taxon>Eukaryota</taxon>
        <taxon>Metazoa</taxon>
        <taxon>Chordata</taxon>
        <taxon>Craniata</taxon>
        <taxon>Vertebrata</taxon>
        <taxon>Euteleostomi</taxon>
        <taxon>Mammalia</taxon>
        <taxon>Eutheria</taxon>
        <taxon>Laurasiatheria</taxon>
        <taxon>Chiroptera</taxon>
        <taxon>Yangochiroptera</taxon>
        <taxon>Vespertilionidae</taxon>
        <taxon>Myotis</taxon>
    </lineage>
</organism>
<evidence type="ECO:0000256" key="1">
    <source>
        <dbReference type="SAM" id="MobiDB-lite"/>
    </source>
</evidence>
<accession>A0A7J7T673</accession>
<proteinExistence type="predicted"/>
<sequence>MGIRIWPRHFPDMNSSDQSKQKFLACCLRGVNPLELWDPCSPESPGRLLRSSGRGSKQGEPWGEEFWPRKVDSREERDEMKWGEAQPPNLASMGLKSDILPMKWKQSRGGKGSLILAGTGHHPLTFG</sequence>
<evidence type="ECO:0000313" key="2">
    <source>
        <dbReference type="EMBL" id="KAF6296030.1"/>
    </source>
</evidence>